<keyword evidence="11" id="KW-1185">Reference proteome</keyword>
<keyword evidence="5" id="KW-0547">Nucleotide-binding</keyword>
<sequence length="514" mass="53824">MTETSPLVRLTGVRKRYGGVRALQGASLTAAGGEVHGLLGPNGSGKSTLGKVLAGSVRPDAAEIEIDGAPVRIGSPRAAARLGIAAVYQQLSLIPELTVGENLVLGQEPGRAGFLSDRAARRRVGPVLERLGPALGDVRADQPVRELAPGQQQLVEIGKALLREPRILLLDEATASLHRDQVAVVFEIVRELRHAGASILFVSHRLDEITDLCDRATILRSGETVAETPIAGVQPDALVRLMVGDVQAVERDHGERPSGRVRLEVRDLAGGRLRGVRMQARAGEIVGLGGLQGQGQSELLLALFGATAATGEVEVDGAPVRLASPRAAAARGIALVPGDRGTQGTLPPRSIQENLAIASIGRRSRAGVLRAAGERAAARSMVDALAIKLGDLGDPVSSLSGGNAQKVVFGKWLLTEPGVVLLDDPTKGVDVGAKAEIYRIIRRLADEGATVVINSSEDRELVTVCDRVLVMFEGAIHAELVGDEITEQRLVEAALRIGAGSQHAPGERTAEDAA</sequence>
<dbReference type="SUPFAM" id="SSF52540">
    <property type="entry name" value="P-loop containing nucleoside triphosphate hydrolases"/>
    <property type="match status" value="2"/>
</dbReference>
<accession>A0A1H1KVT5</accession>
<evidence type="ECO:0000256" key="5">
    <source>
        <dbReference type="ARBA" id="ARBA00022741"/>
    </source>
</evidence>
<keyword evidence="4" id="KW-0677">Repeat</keyword>
<evidence type="ECO:0000256" key="2">
    <source>
        <dbReference type="ARBA" id="ARBA00022475"/>
    </source>
</evidence>
<dbReference type="EMBL" id="LT629734">
    <property type="protein sequence ID" value="SDR66247.1"/>
    <property type="molecule type" value="Genomic_DNA"/>
</dbReference>
<gene>
    <name evidence="10" type="ORF">SAMN04489719_0166</name>
</gene>
<evidence type="ECO:0000256" key="7">
    <source>
        <dbReference type="ARBA" id="ARBA00022967"/>
    </source>
</evidence>
<dbReference type="CDD" id="cd03215">
    <property type="entry name" value="ABC_Carb_Monos_II"/>
    <property type="match status" value="1"/>
</dbReference>
<keyword evidence="7" id="KW-1278">Translocase</keyword>
<evidence type="ECO:0000256" key="8">
    <source>
        <dbReference type="ARBA" id="ARBA00023136"/>
    </source>
</evidence>
<evidence type="ECO:0000313" key="10">
    <source>
        <dbReference type="EMBL" id="SDR66247.1"/>
    </source>
</evidence>
<evidence type="ECO:0000313" key="11">
    <source>
        <dbReference type="Proteomes" id="UP000199649"/>
    </source>
</evidence>
<evidence type="ECO:0000256" key="4">
    <source>
        <dbReference type="ARBA" id="ARBA00022737"/>
    </source>
</evidence>
<dbReference type="InterPro" id="IPR050107">
    <property type="entry name" value="ABC_carbohydrate_import_ATPase"/>
</dbReference>
<protein>
    <submittedName>
        <fullName evidence="10">Monosaccharide ABC transporter ATP-binding protein, CUT2 family</fullName>
    </submittedName>
</protein>
<dbReference type="SMART" id="SM00382">
    <property type="entry name" value="AAA"/>
    <property type="match status" value="2"/>
</dbReference>
<dbReference type="PROSITE" id="PS00211">
    <property type="entry name" value="ABC_TRANSPORTER_1"/>
    <property type="match status" value="2"/>
</dbReference>
<dbReference type="RefSeq" id="WP_092664888.1">
    <property type="nucleotide sequence ID" value="NZ_LT629734.1"/>
</dbReference>
<proteinExistence type="predicted"/>
<evidence type="ECO:0000259" key="9">
    <source>
        <dbReference type="PROSITE" id="PS50893"/>
    </source>
</evidence>
<dbReference type="Pfam" id="PF00005">
    <property type="entry name" value="ABC_tran"/>
    <property type="match status" value="2"/>
</dbReference>
<dbReference type="GO" id="GO:0016887">
    <property type="term" value="F:ATP hydrolysis activity"/>
    <property type="evidence" value="ECO:0007669"/>
    <property type="project" value="InterPro"/>
</dbReference>
<dbReference type="PROSITE" id="PS50893">
    <property type="entry name" value="ABC_TRANSPORTER_2"/>
    <property type="match status" value="2"/>
</dbReference>
<dbReference type="STRING" id="684552.SAMN04489719_0166"/>
<dbReference type="Gene3D" id="3.40.50.300">
    <property type="entry name" value="P-loop containing nucleotide triphosphate hydrolases"/>
    <property type="match status" value="2"/>
</dbReference>
<dbReference type="Proteomes" id="UP000199649">
    <property type="component" value="Chromosome I"/>
</dbReference>
<keyword evidence="3" id="KW-0762">Sugar transport</keyword>
<dbReference type="OrthoDB" id="39350at2"/>
<dbReference type="CDD" id="cd03216">
    <property type="entry name" value="ABC_Carb_Monos_I"/>
    <property type="match status" value="1"/>
</dbReference>
<dbReference type="InterPro" id="IPR003439">
    <property type="entry name" value="ABC_transporter-like_ATP-bd"/>
</dbReference>
<keyword evidence="6 10" id="KW-0067">ATP-binding</keyword>
<feature type="domain" description="ABC transporter" evidence="9">
    <location>
        <begin position="241"/>
        <end position="498"/>
    </location>
</feature>
<organism evidence="10 11">
    <name type="scientific">Agrococcus carbonis</name>
    <dbReference type="NCBI Taxonomy" id="684552"/>
    <lineage>
        <taxon>Bacteria</taxon>
        <taxon>Bacillati</taxon>
        <taxon>Actinomycetota</taxon>
        <taxon>Actinomycetes</taxon>
        <taxon>Micrococcales</taxon>
        <taxon>Microbacteriaceae</taxon>
        <taxon>Agrococcus</taxon>
    </lineage>
</organism>
<keyword evidence="8" id="KW-0472">Membrane</keyword>
<dbReference type="InterPro" id="IPR017871">
    <property type="entry name" value="ABC_transporter-like_CS"/>
</dbReference>
<evidence type="ECO:0000256" key="6">
    <source>
        <dbReference type="ARBA" id="ARBA00022840"/>
    </source>
</evidence>
<name>A0A1H1KVT5_9MICO</name>
<dbReference type="InterPro" id="IPR027417">
    <property type="entry name" value="P-loop_NTPase"/>
</dbReference>
<dbReference type="PANTHER" id="PTHR43790:SF3">
    <property type="entry name" value="D-ALLOSE IMPORT ATP-BINDING PROTEIN ALSA-RELATED"/>
    <property type="match status" value="1"/>
</dbReference>
<dbReference type="GO" id="GO:0005524">
    <property type="term" value="F:ATP binding"/>
    <property type="evidence" value="ECO:0007669"/>
    <property type="project" value="UniProtKB-KW"/>
</dbReference>
<feature type="domain" description="ABC transporter" evidence="9">
    <location>
        <begin position="8"/>
        <end position="246"/>
    </location>
</feature>
<evidence type="ECO:0000256" key="3">
    <source>
        <dbReference type="ARBA" id="ARBA00022597"/>
    </source>
</evidence>
<keyword evidence="1" id="KW-0813">Transport</keyword>
<dbReference type="AlphaFoldDB" id="A0A1H1KVT5"/>
<reference evidence="11" key="1">
    <citation type="submission" date="2016-10" db="EMBL/GenBank/DDBJ databases">
        <authorList>
            <person name="Varghese N."/>
            <person name="Submissions S."/>
        </authorList>
    </citation>
    <scope>NUCLEOTIDE SEQUENCE [LARGE SCALE GENOMIC DNA]</scope>
    <source>
        <strain evidence="11">DSM 22965</strain>
    </source>
</reference>
<dbReference type="InterPro" id="IPR003593">
    <property type="entry name" value="AAA+_ATPase"/>
</dbReference>
<dbReference type="PANTHER" id="PTHR43790">
    <property type="entry name" value="CARBOHYDRATE TRANSPORT ATP-BINDING PROTEIN MG119-RELATED"/>
    <property type="match status" value="1"/>
</dbReference>
<evidence type="ECO:0000256" key="1">
    <source>
        <dbReference type="ARBA" id="ARBA00022448"/>
    </source>
</evidence>
<keyword evidence="2" id="KW-1003">Cell membrane</keyword>